<dbReference type="Pfam" id="PF00106">
    <property type="entry name" value="adh_short"/>
    <property type="match status" value="1"/>
</dbReference>
<keyword evidence="13" id="KW-1185">Reference proteome</keyword>
<evidence type="ECO:0000256" key="9">
    <source>
        <dbReference type="ARBA" id="ARBA00045650"/>
    </source>
</evidence>
<dbReference type="Proteomes" id="UP001236014">
    <property type="component" value="Chromosome"/>
</dbReference>
<evidence type="ECO:0000256" key="8">
    <source>
        <dbReference type="ARBA" id="ARBA00044349"/>
    </source>
</evidence>
<name>A0A9Y2N193_9PSEU</name>
<comment type="similarity">
    <text evidence="1 11">Belongs to the short-chain dehydrogenases/reductases (SDR) family.</text>
</comment>
<dbReference type="AlphaFoldDB" id="A0A9Y2N193"/>
<dbReference type="PANTHER" id="PTHR43086">
    <property type="entry name" value="VERY-LONG-CHAIN 3-OXOOACYL-COA REDUCTASE"/>
    <property type="match status" value="1"/>
</dbReference>
<evidence type="ECO:0000313" key="12">
    <source>
        <dbReference type="EMBL" id="WIX82824.1"/>
    </source>
</evidence>
<dbReference type="InterPro" id="IPR020904">
    <property type="entry name" value="Sc_DH/Rdtase_CS"/>
</dbReference>
<evidence type="ECO:0000256" key="11">
    <source>
        <dbReference type="RuleBase" id="RU000363"/>
    </source>
</evidence>
<reference evidence="12 13" key="1">
    <citation type="submission" date="2023-06" db="EMBL/GenBank/DDBJ databases">
        <authorList>
            <person name="Oyuntsetseg B."/>
            <person name="Kim S.B."/>
        </authorList>
    </citation>
    <scope>NUCLEOTIDE SEQUENCE [LARGE SCALE GENOMIC DNA]</scope>
    <source>
        <strain evidence="12 13">2-15</strain>
    </source>
</reference>
<dbReference type="PIRSF" id="PIRSF000126">
    <property type="entry name" value="11-beta-HSD1"/>
    <property type="match status" value="1"/>
</dbReference>
<dbReference type="GO" id="GO:0035527">
    <property type="term" value="F:3-hydroxypropionate dehydrogenase (NADP+) activity"/>
    <property type="evidence" value="ECO:0007669"/>
    <property type="project" value="UniProtKB-EC"/>
</dbReference>
<comment type="catalytic activity">
    <reaction evidence="10">
        <text>3-hydroxypropanoate + NADP(+) = 3-oxopropanoate + NADPH + H(+)</text>
        <dbReference type="Rhea" id="RHEA:26438"/>
        <dbReference type="ChEBI" id="CHEBI:15378"/>
        <dbReference type="ChEBI" id="CHEBI:16510"/>
        <dbReference type="ChEBI" id="CHEBI:33190"/>
        <dbReference type="ChEBI" id="CHEBI:57783"/>
        <dbReference type="ChEBI" id="CHEBI:58349"/>
        <dbReference type="EC" id="1.1.1.298"/>
    </reaction>
</comment>
<dbReference type="SUPFAM" id="SSF51735">
    <property type="entry name" value="NAD(P)-binding Rossmann-fold domains"/>
    <property type="match status" value="1"/>
</dbReference>
<keyword evidence="2 12" id="KW-0560">Oxidoreductase</keyword>
<dbReference type="EMBL" id="CP127294">
    <property type="protein sequence ID" value="WIX82824.1"/>
    <property type="molecule type" value="Genomic_DNA"/>
</dbReference>
<evidence type="ECO:0000256" key="10">
    <source>
        <dbReference type="ARBA" id="ARBA00047274"/>
    </source>
</evidence>
<dbReference type="RefSeq" id="WP_285973389.1">
    <property type="nucleotide sequence ID" value="NZ_CP127294.1"/>
</dbReference>
<sequence>MSDNTRPGTAVVTGASTGLGADYARRLAERGHDLVLIARTKERLDKLAAEITGSTGRKVEVVVADLTDTRQLQQVEDKLRGDDTIDVLVNNAGGSLFGPLNGADPAALENLVTLNVTSLTRLTTAVVGGLVARGHGTIVNISSALALNIMPVSATYSATKAYVLAFTQSLHQELAETGVRVQAVLPGALSTEFWDGSGIELSAFPDEWVMTSADAADAALAGLDKGEPVTILSLPELGEWEDYEAGRQKLIPNLSLSTPAPRYTT</sequence>
<evidence type="ECO:0000256" key="3">
    <source>
        <dbReference type="ARBA" id="ARBA00043812"/>
    </source>
</evidence>
<dbReference type="PANTHER" id="PTHR43086:SF3">
    <property type="entry name" value="NADP-DEPENDENT 3-HYDROXY ACID DEHYDROGENASE YDFG"/>
    <property type="match status" value="1"/>
</dbReference>
<evidence type="ECO:0000313" key="13">
    <source>
        <dbReference type="Proteomes" id="UP001236014"/>
    </source>
</evidence>
<evidence type="ECO:0000256" key="1">
    <source>
        <dbReference type="ARBA" id="ARBA00006484"/>
    </source>
</evidence>
<dbReference type="PRINTS" id="PR00081">
    <property type="entry name" value="GDHRDH"/>
</dbReference>
<dbReference type="InterPro" id="IPR002347">
    <property type="entry name" value="SDR_fam"/>
</dbReference>
<dbReference type="PROSITE" id="PS00061">
    <property type="entry name" value="ADH_SHORT"/>
    <property type="match status" value="1"/>
</dbReference>
<protein>
    <recommendedName>
        <fullName evidence="6">NADP-dependent 3-hydroxy acid dehydrogenase YdfG</fullName>
        <ecNumber evidence="4">1.1.1.298</ecNumber>
        <ecNumber evidence="5">1.1.1.381</ecNumber>
    </recommendedName>
    <alternativeName>
        <fullName evidence="8">L-allo-threonine dehydrogenase</fullName>
    </alternativeName>
    <alternativeName>
        <fullName evidence="7">Malonic semialdehyde reductase</fullName>
    </alternativeName>
</protein>
<comment type="catalytic activity">
    <reaction evidence="3">
        <text>L-allo-threonine + NADP(+) = aminoacetone + CO2 + NADPH</text>
        <dbReference type="Rhea" id="RHEA:43524"/>
        <dbReference type="ChEBI" id="CHEBI:16526"/>
        <dbReference type="ChEBI" id="CHEBI:57783"/>
        <dbReference type="ChEBI" id="CHEBI:58320"/>
        <dbReference type="ChEBI" id="CHEBI:58349"/>
        <dbReference type="ChEBI" id="CHEBI:58585"/>
        <dbReference type="EC" id="1.1.1.381"/>
    </reaction>
</comment>
<proteinExistence type="inferred from homology"/>
<evidence type="ECO:0000256" key="5">
    <source>
        <dbReference type="ARBA" id="ARBA00044059"/>
    </source>
</evidence>
<evidence type="ECO:0000256" key="7">
    <source>
        <dbReference type="ARBA" id="ARBA00044271"/>
    </source>
</evidence>
<comment type="function">
    <text evidence="9">NADP-dependent dehydrogenase with broad substrate specificity acting on 3-hydroxy acids. Catalyzes the NADP-dependent oxidation of L-allo-threonine to L-2-amino-3-keto-butyrate, which is spontaneously decarboxylated into aminoacetone. Also acts on D-threonine, L-serine, D-serine, D-3-hydroxyisobutyrate, L-3-hydroxyisobutyrate, D-glycerate and L-glycerate. Able to catalyze the reduction of the malonic semialdehyde to 3-hydroxypropionic acid. YdfG is apparently supplementing RutE, the presumed malonic semialdehyde reductase involved in pyrimidine degradation since both are able to detoxify malonic semialdehyde.</text>
</comment>
<dbReference type="Gene3D" id="3.40.50.720">
    <property type="entry name" value="NAD(P)-binding Rossmann-like Domain"/>
    <property type="match status" value="1"/>
</dbReference>
<accession>A0A9Y2N193</accession>
<evidence type="ECO:0000256" key="2">
    <source>
        <dbReference type="ARBA" id="ARBA00023002"/>
    </source>
</evidence>
<dbReference type="PRINTS" id="PR00080">
    <property type="entry name" value="SDRFAMILY"/>
</dbReference>
<dbReference type="EC" id="1.1.1.381" evidence="5"/>
<gene>
    <name evidence="12" type="ORF">QRX50_19610</name>
</gene>
<organism evidence="12 13">
    <name type="scientific">Amycolatopsis carbonis</name>
    <dbReference type="NCBI Taxonomy" id="715471"/>
    <lineage>
        <taxon>Bacteria</taxon>
        <taxon>Bacillati</taxon>
        <taxon>Actinomycetota</taxon>
        <taxon>Actinomycetes</taxon>
        <taxon>Pseudonocardiales</taxon>
        <taxon>Pseudonocardiaceae</taxon>
        <taxon>Amycolatopsis</taxon>
    </lineage>
</organism>
<evidence type="ECO:0000256" key="4">
    <source>
        <dbReference type="ARBA" id="ARBA00044050"/>
    </source>
</evidence>
<dbReference type="EC" id="1.1.1.298" evidence="4"/>
<dbReference type="InterPro" id="IPR036291">
    <property type="entry name" value="NAD(P)-bd_dom_sf"/>
</dbReference>
<evidence type="ECO:0000256" key="6">
    <source>
        <dbReference type="ARBA" id="ARBA00044065"/>
    </source>
</evidence>
<dbReference type="KEGG" id="acab:QRX50_19610"/>